<keyword evidence="1" id="KW-0812">Transmembrane</keyword>
<keyword evidence="1" id="KW-1133">Transmembrane helix</keyword>
<keyword evidence="1" id="KW-0472">Membrane</keyword>
<dbReference type="Proteomes" id="UP000683575">
    <property type="component" value="Chromosome"/>
</dbReference>
<dbReference type="KEGG" id="nps:KRR39_22885"/>
<feature type="transmembrane region" description="Helical" evidence="1">
    <location>
        <begin position="32"/>
        <end position="54"/>
    </location>
</feature>
<sequence length="125" mass="12665">MNLTRAAAGAAVLGGLVWAVAAAVAWGGDVNPVADALGAVLFLLTFGAIGYSLVDRAPVWLRAVVCVATPALAYAVWLTVEAAFPADHLPVLVAGLALLGGGGLVLARTRSEPVEVPVRGRRAAR</sequence>
<dbReference type="RefSeq" id="WP_216939658.1">
    <property type="nucleotide sequence ID" value="NZ_CP077062.1"/>
</dbReference>
<proteinExistence type="predicted"/>
<dbReference type="EMBL" id="CP077062">
    <property type="protein sequence ID" value="QWZ08149.1"/>
    <property type="molecule type" value="Genomic_DNA"/>
</dbReference>
<feature type="transmembrane region" description="Helical" evidence="1">
    <location>
        <begin position="89"/>
        <end position="107"/>
    </location>
</feature>
<evidence type="ECO:0000256" key="1">
    <source>
        <dbReference type="SAM" id="Phobius"/>
    </source>
</evidence>
<feature type="transmembrane region" description="Helical" evidence="1">
    <location>
        <begin position="59"/>
        <end position="77"/>
    </location>
</feature>
<protein>
    <submittedName>
        <fullName evidence="2">Uncharacterized protein</fullName>
    </submittedName>
</protein>
<accession>A0A975Y0B2</accession>
<keyword evidence="3" id="KW-1185">Reference proteome</keyword>
<reference evidence="2" key="1">
    <citation type="submission" date="2021-06" db="EMBL/GenBank/DDBJ databases">
        <title>Complete genome sequence of Nocardioides sp. G188.</title>
        <authorList>
            <person name="Im W.-T."/>
        </authorList>
    </citation>
    <scope>NUCLEOTIDE SEQUENCE</scope>
    <source>
        <strain evidence="2">G188</strain>
    </source>
</reference>
<gene>
    <name evidence="2" type="ORF">KRR39_22885</name>
</gene>
<organism evidence="2 3">
    <name type="scientific">Nocardioides panacis</name>
    <dbReference type="NCBI Taxonomy" id="2849501"/>
    <lineage>
        <taxon>Bacteria</taxon>
        <taxon>Bacillati</taxon>
        <taxon>Actinomycetota</taxon>
        <taxon>Actinomycetes</taxon>
        <taxon>Propionibacteriales</taxon>
        <taxon>Nocardioidaceae</taxon>
        <taxon>Nocardioides</taxon>
    </lineage>
</organism>
<dbReference type="AlphaFoldDB" id="A0A975Y0B2"/>
<evidence type="ECO:0000313" key="2">
    <source>
        <dbReference type="EMBL" id="QWZ08149.1"/>
    </source>
</evidence>
<name>A0A975Y0B2_9ACTN</name>
<evidence type="ECO:0000313" key="3">
    <source>
        <dbReference type="Proteomes" id="UP000683575"/>
    </source>
</evidence>